<dbReference type="AlphaFoldDB" id="A0A6J5YHC6"/>
<organism evidence="2">
    <name type="scientific">freshwater metagenome</name>
    <dbReference type="NCBI Taxonomy" id="449393"/>
    <lineage>
        <taxon>unclassified sequences</taxon>
        <taxon>metagenomes</taxon>
        <taxon>ecological metagenomes</taxon>
    </lineage>
</organism>
<feature type="compositionally biased region" description="Basic and acidic residues" evidence="1">
    <location>
        <begin position="218"/>
        <end position="227"/>
    </location>
</feature>
<feature type="region of interest" description="Disordered" evidence="1">
    <location>
        <begin position="206"/>
        <end position="227"/>
    </location>
</feature>
<dbReference type="GO" id="GO:0008253">
    <property type="term" value="F:5'-nucleotidase activity"/>
    <property type="evidence" value="ECO:0007669"/>
    <property type="project" value="InterPro"/>
</dbReference>
<dbReference type="InterPro" id="IPR036412">
    <property type="entry name" value="HAD-like_sf"/>
</dbReference>
<dbReference type="SUPFAM" id="SSF56784">
    <property type="entry name" value="HAD-like"/>
    <property type="match status" value="1"/>
</dbReference>
<gene>
    <name evidence="2" type="ORF">UFOPK1392_00736</name>
</gene>
<dbReference type="InterPro" id="IPR010708">
    <property type="entry name" value="5'(3')-deoxyribonucleotidase"/>
</dbReference>
<name>A0A6J5YHC6_9ZZZZ</name>
<dbReference type="GO" id="GO:0009264">
    <property type="term" value="P:deoxyribonucleotide catabolic process"/>
    <property type="evidence" value="ECO:0007669"/>
    <property type="project" value="InterPro"/>
</dbReference>
<accession>A0A6J5YHC6</accession>
<proteinExistence type="predicted"/>
<reference evidence="2" key="1">
    <citation type="submission" date="2020-05" db="EMBL/GenBank/DDBJ databases">
        <authorList>
            <person name="Chiriac C."/>
            <person name="Salcher M."/>
            <person name="Ghai R."/>
            <person name="Kavagutti S V."/>
        </authorList>
    </citation>
    <scope>NUCLEOTIDE SEQUENCE</scope>
</reference>
<dbReference type="Gene3D" id="3.40.50.1000">
    <property type="entry name" value="HAD superfamily/HAD-like"/>
    <property type="match status" value="1"/>
</dbReference>
<dbReference type="InterPro" id="IPR023214">
    <property type="entry name" value="HAD_sf"/>
</dbReference>
<evidence type="ECO:0000313" key="2">
    <source>
        <dbReference type="EMBL" id="CAB4322992.1"/>
    </source>
</evidence>
<sequence>MRTGFILGVDLDGVCGDHATAFRYVVAKERGVDPASIPDQQTWNFTEWGLDRAGFEELHRRAVLEHRMFRTMPVVAGCAEALWRLSDAGVSIRIITHRLYTNWGHSVAVSDTVEWLDANSIPYRDLCFMGEKTDVAADAYIDDAPHNVSALRAVGAPVLTFSQPYNLDVEGPRAEGWADAEQWVLDEINRTGRAVETPLKLATNPVSRLSPSLAQEGEPNHFEDASG</sequence>
<dbReference type="Pfam" id="PF06941">
    <property type="entry name" value="NT5C"/>
    <property type="match status" value="1"/>
</dbReference>
<dbReference type="EMBL" id="CAEMXZ010000023">
    <property type="protein sequence ID" value="CAB4322992.1"/>
    <property type="molecule type" value="Genomic_DNA"/>
</dbReference>
<protein>
    <submittedName>
        <fullName evidence="2">Unannotated protein</fullName>
    </submittedName>
</protein>
<evidence type="ECO:0000256" key="1">
    <source>
        <dbReference type="SAM" id="MobiDB-lite"/>
    </source>
</evidence>